<dbReference type="Pfam" id="PF06985">
    <property type="entry name" value="HET"/>
    <property type="match status" value="1"/>
</dbReference>
<dbReference type="PANTHER" id="PTHR24148">
    <property type="entry name" value="ANKYRIN REPEAT DOMAIN-CONTAINING PROTEIN 39 HOMOLOG-RELATED"/>
    <property type="match status" value="1"/>
</dbReference>
<protein>
    <submittedName>
        <fullName evidence="2">HET-domain-containing protein</fullName>
    </submittedName>
</protein>
<dbReference type="Proteomes" id="UP000799779">
    <property type="component" value="Unassembled WGS sequence"/>
</dbReference>
<dbReference type="InterPro" id="IPR052895">
    <property type="entry name" value="HetReg/Transcr_Mod"/>
</dbReference>
<evidence type="ECO:0000313" key="2">
    <source>
        <dbReference type="EMBL" id="KAF1998998.1"/>
    </source>
</evidence>
<gene>
    <name evidence="2" type="ORF">P154DRAFT_494363</name>
</gene>
<keyword evidence="3" id="KW-1185">Reference proteome</keyword>
<dbReference type="EMBL" id="ML977599">
    <property type="protein sequence ID" value="KAF1998998.1"/>
    <property type="molecule type" value="Genomic_DNA"/>
</dbReference>
<dbReference type="OrthoDB" id="3548654at2759"/>
<reference evidence="2" key="1">
    <citation type="journal article" date="2020" name="Stud. Mycol.">
        <title>101 Dothideomycetes genomes: a test case for predicting lifestyles and emergence of pathogens.</title>
        <authorList>
            <person name="Haridas S."/>
            <person name="Albert R."/>
            <person name="Binder M."/>
            <person name="Bloem J."/>
            <person name="Labutti K."/>
            <person name="Salamov A."/>
            <person name="Andreopoulos B."/>
            <person name="Baker S."/>
            <person name="Barry K."/>
            <person name="Bills G."/>
            <person name="Bluhm B."/>
            <person name="Cannon C."/>
            <person name="Castanera R."/>
            <person name="Culley D."/>
            <person name="Daum C."/>
            <person name="Ezra D."/>
            <person name="Gonzalez J."/>
            <person name="Henrissat B."/>
            <person name="Kuo A."/>
            <person name="Liang C."/>
            <person name="Lipzen A."/>
            <person name="Lutzoni F."/>
            <person name="Magnuson J."/>
            <person name="Mondo S."/>
            <person name="Nolan M."/>
            <person name="Ohm R."/>
            <person name="Pangilinan J."/>
            <person name="Park H.-J."/>
            <person name="Ramirez L."/>
            <person name="Alfaro M."/>
            <person name="Sun H."/>
            <person name="Tritt A."/>
            <person name="Yoshinaga Y."/>
            <person name="Zwiers L.-H."/>
            <person name="Turgeon B."/>
            <person name="Goodwin S."/>
            <person name="Spatafora J."/>
            <person name="Crous P."/>
            <person name="Grigoriev I."/>
        </authorList>
    </citation>
    <scope>NUCLEOTIDE SEQUENCE</scope>
    <source>
        <strain evidence="2">CBS 123094</strain>
    </source>
</reference>
<dbReference type="AlphaFoldDB" id="A0A6A5WCY1"/>
<sequence length="679" mass="77467">MSFLREKLGIGPQKHSRLSHRAGQLSHPIYSSVPLTHIDSIRLLQVHAKFSDTHIKCTLIVGHLSKKPIYRALSYRWGAPSQAAEAAGVTDAPICPIICNDQELLITKNLFDFLSRQAAEDDTESTLWWIDAICINQQDLEERGHQILKMIKIYSYATDVLVWLGEDDNDTEPAIKLFRALETLNEVELKELCPPGLTKAAELGYPGTFVSLTRFLRRSWFSRVWILQEVIAAKAVIYQCGSFTLTYTEMLNISMYITSTYWCRHLGNVDRPGINPQTDLIYPIGAHAVIMADIESMWRRKEPNLLRNALLQARKFEATEPRDKVYGILGLIQTHRYRRKFEKLFTPDYTLKVEDLFTEAMRCMIMDTYEPSALSMVEDPDMRIIKNLPSWVPDLTAPFFIGMGTIKAEEFSASKDMNGIWSPWWAETKPQSKFLKVTAVEIDVISQIGESKLEMRKNNIFPGWVNLIQSMPQIYKNGETRLQAFGRALMVDSSKDNVDPIFATPEAYSSSFRAWLVYYAAAGIAVSKSDEEIAKLHATLDGLESLRLSDTDGELLIPPTEDIRSFYTQQAKLWKPDQRLLSITKEAQSVLHAYELAFTEVVFTRPFLTKSGYLGLGPRSCRDGDIVILLPPAEMYYVLRKKEGSENYEFVGEAYLRGFMFGEMKEVVKLKKESMFNLE</sequence>
<dbReference type="Pfam" id="PF26639">
    <property type="entry name" value="Het-6_barrel"/>
    <property type="match status" value="1"/>
</dbReference>
<evidence type="ECO:0000259" key="1">
    <source>
        <dbReference type="Pfam" id="PF06985"/>
    </source>
</evidence>
<accession>A0A6A5WCY1</accession>
<evidence type="ECO:0000313" key="3">
    <source>
        <dbReference type="Proteomes" id="UP000799779"/>
    </source>
</evidence>
<proteinExistence type="predicted"/>
<dbReference type="InterPro" id="IPR010730">
    <property type="entry name" value="HET"/>
</dbReference>
<dbReference type="PANTHER" id="PTHR24148:SF73">
    <property type="entry name" value="HET DOMAIN PROTEIN (AFU_ORTHOLOGUE AFUA_8G01020)"/>
    <property type="match status" value="1"/>
</dbReference>
<name>A0A6A5WCY1_9PLEO</name>
<organism evidence="2 3">
    <name type="scientific">Amniculicola lignicola CBS 123094</name>
    <dbReference type="NCBI Taxonomy" id="1392246"/>
    <lineage>
        <taxon>Eukaryota</taxon>
        <taxon>Fungi</taxon>
        <taxon>Dikarya</taxon>
        <taxon>Ascomycota</taxon>
        <taxon>Pezizomycotina</taxon>
        <taxon>Dothideomycetes</taxon>
        <taxon>Pleosporomycetidae</taxon>
        <taxon>Pleosporales</taxon>
        <taxon>Amniculicolaceae</taxon>
        <taxon>Amniculicola</taxon>
    </lineage>
</organism>
<feature type="domain" description="Heterokaryon incompatibility" evidence="1">
    <location>
        <begin position="70"/>
        <end position="229"/>
    </location>
</feature>